<evidence type="ECO:0000259" key="9">
    <source>
        <dbReference type="Pfam" id="PF01266"/>
    </source>
</evidence>
<feature type="domain" description="FAD dependent oxidoreductase" evidence="9">
    <location>
        <begin position="4"/>
        <end position="313"/>
    </location>
</feature>
<dbReference type="EMBL" id="JBHLUE010000016">
    <property type="protein sequence ID" value="MFC0565926.1"/>
    <property type="molecule type" value="Genomic_DNA"/>
</dbReference>
<evidence type="ECO:0000256" key="3">
    <source>
        <dbReference type="ARBA" id="ARBA00022630"/>
    </source>
</evidence>
<evidence type="ECO:0000313" key="10">
    <source>
        <dbReference type="EMBL" id="MFC0565926.1"/>
    </source>
</evidence>
<reference evidence="10 11" key="1">
    <citation type="submission" date="2024-09" db="EMBL/GenBank/DDBJ databases">
        <authorList>
            <person name="Sun Q."/>
            <person name="Mori K."/>
        </authorList>
    </citation>
    <scope>NUCLEOTIDE SEQUENCE [LARGE SCALE GENOMIC DNA]</scope>
    <source>
        <strain evidence="10 11">TBRC 2205</strain>
    </source>
</reference>
<keyword evidence="3" id="KW-0285">Flavoprotein</keyword>
<evidence type="ECO:0000256" key="6">
    <source>
        <dbReference type="ARBA" id="ARBA00039101"/>
    </source>
</evidence>
<dbReference type="Gene3D" id="3.30.9.10">
    <property type="entry name" value="D-Amino Acid Oxidase, subunit A, domain 2"/>
    <property type="match status" value="1"/>
</dbReference>
<accession>A0ABV6NZ06</accession>
<dbReference type="SUPFAM" id="SSF51971">
    <property type="entry name" value="Nucleotide-binding domain"/>
    <property type="match status" value="1"/>
</dbReference>
<dbReference type="Gene3D" id="3.40.50.720">
    <property type="entry name" value="NAD(P)-binding Rossmann-like Domain"/>
    <property type="match status" value="1"/>
</dbReference>
<organism evidence="10 11">
    <name type="scientific">Plantactinospora siamensis</name>
    <dbReference type="NCBI Taxonomy" id="555372"/>
    <lineage>
        <taxon>Bacteria</taxon>
        <taxon>Bacillati</taxon>
        <taxon>Actinomycetota</taxon>
        <taxon>Actinomycetes</taxon>
        <taxon>Micromonosporales</taxon>
        <taxon>Micromonosporaceae</taxon>
        <taxon>Plantactinospora</taxon>
    </lineage>
</organism>
<dbReference type="SUPFAM" id="SSF54373">
    <property type="entry name" value="FAD-linked reductases, C-terminal domain"/>
    <property type="match status" value="1"/>
</dbReference>
<dbReference type="PROSITE" id="PS00677">
    <property type="entry name" value="DAO"/>
    <property type="match status" value="1"/>
</dbReference>
<keyword evidence="5 10" id="KW-0560">Oxidoreductase</keyword>
<evidence type="ECO:0000256" key="4">
    <source>
        <dbReference type="ARBA" id="ARBA00022827"/>
    </source>
</evidence>
<keyword evidence="11" id="KW-1185">Reference proteome</keyword>
<comment type="cofactor">
    <cofactor evidence="1">
        <name>FAD</name>
        <dbReference type="ChEBI" id="CHEBI:57692"/>
    </cofactor>
</comment>
<evidence type="ECO:0000313" key="11">
    <source>
        <dbReference type="Proteomes" id="UP001589894"/>
    </source>
</evidence>
<gene>
    <name evidence="10" type="ORF">ACFFHU_17530</name>
</gene>
<comment type="caution">
    <text evidence="10">The sequence shown here is derived from an EMBL/GenBank/DDBJ whole genome shotgun (WGS) entry which is preliminary data.</text>
</comment>
<keyword evidence="4" id="KW-0274">FAD</keyword>
<dbReference type="EC" id="1.4.3.3" evidence="6"/>
<sequence length="317" mass="33203">MRYDVVVVGAGIIGLTCAARLVERGARVAVLTADDPARLVSRIAAAVWYPSHVEADPRALEWSRQAFGVFERQAAAGVPGVAPRPTRMLLRAPADPPWWAPAVPDFRVVGPPPGAYAGEWRCTVPSVEMGPYLDWLWADLAARGTVLLRRRLDTLAEAADLAPVVVHAAGLGATRLAADPAVHPVRGRVVLVASPGLRVSIRDEDAPAGLTYVHPRSRDVVLGGTYEPGETGTGPDPAAARAILDRCRALEPRLAGAAVRAELVGLRPGRRGGARVERDPAGLPGGVRLVHAYGHGGAGMTMSWGCAAEVADLVSAG</sequence>
<evidence type="ECO:0000256" key="5">
    <source>
        <dbReference type="ARBA" id="ARBA00023002"/>
    </source>
</evidence>
<dbReference type="RefSeq" id="WP_377340241.1">
    <property type="nucleotide sequence ID" value="NZ_JBHLUE010000016.1"/>
</dbReference>
<evidence type="ECO:0000256" key="2">
    <source>
        <dbReference type="ARBA" id="ARBA00006730"/>
    </source>
</evidence>
<name>A0ABV6NZ06_9ACTN</name>
<dbReference type="InterPro" id="IPR006181">
    <property type="entry name" value="D-amino_acid_oxidase_CS"/>
</dbReference>
<proteinExistence type="inferred from homology"/>
<dbReference type="PANTHER" id="PTHR11530">
    <property type="entry name" value="D-AMINO ACID OXIDASE"/>
    <property type="match status" value="1"/>
</dbReference>
<dbReference type="Proteomes" id="UP001589894">
    <property type="component" value="Unassembled WGS sequence"/>
</dbReference>
<evidence type="ECO:0000256" key="7">
    <source>
        <dbReference type="ARBA" id="ARBA00039751"/>
    </source>
</evidence>
<dbReference type="GO" id="GO:0016491">
    <property type="term" value="F:oxidoreductase activity"/>
    <property type="evidence" value="ECO:0007669"/>
    <property type="project" value="UniProtKB-KW"/>
</dbReference>
<dbReference type="PIRSF" id="PIRSF000189">
    <property type="entry name" value="D-aa_oxidase"/>
    <property type="match status" value="1"/>
</dbReference>
<dbReference type="Pfam" id="PF01266">
    <property type="entry name" value="DAO"/>
    <property type="match status" value="1"/>
</dbReference>
<dbReference type="InterPro" id="IPR023209">
    <property type="entry name" value="DAO"/>
</dbReference>
<comment type="similarity">
    <text evidence="2">Belongs to the DAMOX/DASOX family.</text>
</comment>
<evidence type="ECO:0000256" key="8">
    <source>
        <dbReference type="ARBA" id="ARBA00049547"/>
    </source>
</evidence>
<comment type="catalytic activity">
    <reaction evidence="8">
        <text>a D-alpha-amino acid + O2 + H2O = a 2-oxocarboxylate + H2O2 + NH4(+)</text>
        <dbReference type="Rhea" id="RHEA:21816"/>
        <dbReference type="ChEBI" id="CHEBI:15377"/>
        <dbReference type="ChEBI" id="CHEBI:15379"/>
        <dbReference type="ChEBI" id="CHEBI:16240"/>
        <dbReference type="ChEBI" id="CHEBI:28938"/>
        <dbReference type="ChEBI" id="CHEBI:35179"/>
        <dbReference type="ChEBI" id="CHEBI:59871"/>
        <dbReference type="EC" id="1.4.3.3"/>
    </reaction>
    <physiologicalReaction direction="left-to-right" evidence="8">
        <dbReference type="Rhea" id="RHEA:21817"/>
    </physiologicalReaction>
</comment>
<evidence type="ECO:0000256" key="1">
    <source>
        <dbReference type="ARBA" id="ARBA00001974"/>
    </source>
</evidence>
<protein>
    <recommendedName>
        <fullName evidence="7">D-amino-acid oxidase</fullName>
        <ecNumber evidence="6">1.4.3.3</ecNumber>
    </recommendedName>
</protein>
<dbReference type="InterPro" id="IPR006076">
    <property type="entry name" value="FAD-dep_OxRdtase"/>
</dbReference>
<dbReference type="PANTHER" id="PTHR11530:SF11">
    <property type="entry name" value="D-ASPARTATE OXIDASE"/>
    <property type="match status" value="1"/>
</dbReference>